<dbReference type="EMBL" id="CP071839">
    <property type="protein sequence ID" value="QTD95711.1"/>
    <property type="molecule type" value="Genomic_DNA"/>
</dbReference>
<sequence length="116" mass="12599">MPFVRPYVRSDGTPVRGHSRWAPGARREMTIFALFGLAVFGIGHASAANGTDSAPHRPSVTYPIRFDHHAGSTSKDVAPRPTVSYPIKFGTPEPRKPAPQPTVSYPIDFSTLGAER</sequence>
<evidence type="ECO:0000313" key="3">
    <source>
        <dbReference type="EMBL" id="QTE03279.1"/>
    </source>
</evidence>
<evidence type="ECO:0000256" key="1">
    <source>
        <dbReference type="SAM" id="MobiDB-lite"/>
    </source>
</evidence>
<dbReference type="Proteomes" id="UP000663908">
    <property type="component" value="Chromosome"/>
</dbReference>
<feature type="region of interest" description="Disordered" evidence="1">
    <location>
        <begin position="1"/>
        <end position="20"/>
    </location>
</feature>
<name>A0ABX7U5I1_STRCY</name>
<keyword evidence="4" id="KW-1185">Reference proteome</keyword>
<dbReference type="EMBL" id="CP071839">
    <property type="protein sequence ID" value="QTE03279.1"/>
    <property type="molecule type" value="Genomic_DNA"/>
</dbReference>
<organism evidence="3 4">
    <name type="scientific">Streptomyces cyanogenus</name>
    <dbReference type="NCBI Taxonomy" id="80860"/>
    <lineage>
        <taxon>Bacteria</taxon>
        <taxon>Bacillati</taxon>
        <taxon>Actinomycetota</taxon>
        <taxon>Actinomycetes</taxon>
        <taxon>Kitasatosporales</taxon>
        <taxon>Streptomycetaceae</taxon>
        <taxon>Streptomyces</taxon>
    </lineage>
</organism>
<feature type="region of interest" description="Disordered" evidence="1">
    <location>
        <begin position="46"/>
        <end position="116"/>
    </location>
</feature>
<reference evidence="3 4" key="1">
    <citation type="submission" date="2021-03" db="EMBL/GenBank/DDBJ databases">
        <title>Complete genome sequence of Streptomyces cyanogenus S136, producer of anticancer angucycline landomycin A.</title>
        <authorList>
            <person name="Hrab P."/>
            <person name="Ruckert C."/>
            <person name="Busche T."/>
            <person name="Ostash I."/>
            <person name="Kalinowski J."/>
            <person name="Fedorenko V."/>
            <person name="Yushchuk O."/>
            <person name="Ostash B."/>
        </authorList>
    </citation>
    <scope>NUCLEOTIDE SEQUENCE [LARGE SCALE GENOMIC DNA]</scope>
    <source>
        <strain evidence="3 4">S136</strain>
    </source>
</reference>
<accession>A0ABX7U5I1</accession>
<evidence type="ECO:0000313" key="4">
    <source>
        <dbReference type="Proteomes" id="UP000663908"/>
    </source>
</evidence>
<evidence type="ECO:0000313" key="2">
    <source>
        <dbReference type="EMBL" id="QTD95711.1"/>
    </source>
</evidence>
<gene>
    <name evidence="2" type="ORF">S1361_00060</name>
    <name evidence="3" type="ORF">S1361_38440</name>
</gene>
<proteinExistence type="predicted"/>
<protein>
    <submittedName>
        <fullName evidence="3">Uncharacterized protein</fullName>
    </submittedName>
</protein>